<organism evidence="1 2">
    <name type="scientific">Pristionchus fissidentatus</name>
    <dbReference type="NCBI Taxonomy" id="1538716"/>
    <lineage>
        <taxon>Eukaryota</taxon>
        <taxon>Metazoa</taxon>
        <taxon>Ecdysozoa</taxon>
        <taxon>Nematoda</taxon>
        <taxon>Chromadorea</taxon>
        <taxon>Rhabditida</taxon>
        <taxon>Rhabditina</taxon>
        <taxon>Diplogasteromorpha</taxon>
        <taxon>Diplogasteroidea</taxon>
        <taxon>Neodiplogasteridae</taxon>
        <taxon>Pristionchus</taxon>
    </lineage>
</organism>
<accession>A0AAV5UP52</accession>
<dbReference type="EMBL" id="BTSY01000001">
    <property type="protein sequence ID" value="GMT08809.1"/>
    <property type="molecule type" value="Genomic_DNA"/>
</dbReference>
<dbReference type="Proteomes" id="UP001432322">
    <property type="component" value="Unassembled WGS sequence"/>
</dbReference>
<protein>
    <submittedName>
        <fullName evidence="1">Uncharacterized protein</fullName>
    </submittedName>
</protein>
<comment type="caution">
    <text evidence="1">The sequence shown here is derived from an EMBL/GenBank/DDBJ whole genome shotgun (WGS) entry which is preliminary data.</text>
</comment>
<reference evidence="1" key="1">
    <citation type="submission" date="2023-10" db="EMBL/GenBank/DDBJ databases">
        <title>Genome assembly of Pristionchus species.</title>
        <authorList>
            <person name="Yoshida K."/>
            <person name="Sommer R.J."/>
        </authorList>
    </citation>
    <scope>NUCLEOTIDE SEQUENCE</scope>
    <source>
        <strain evidence="1">RS5133</strain>
    </source>
</reference>
<name>A0AAV5UP52_9BILA</name>
<gene>
    <name evidence="1" type="ORF">PFISCL1PPCAC_106</name>
</gene>
<keyword evidence="2" id="KW-1185">Reference proteome</keyword>
<sequence>MGALALDTLETILHRVDKFWKVLCGSLDLRRCQIAYAGAECACHTADIVNFDHAHHVAVVVAAQKLSEHYVVGRPESRQKRGEEGRRRSLLVILLGFLQELSTDATVHQSGNFRSMRAVERPKQQLVQRTRHAPHTFADHFELVEAVIFECALHTNVRWLSSRDTAIFKDGVVSGMVLAAVDACEARLLLQDLEDLLEVEILEEGVILALCGDEATQRTSPW</sequence>
<evidence type="ECO:0000313" key="1">
    <source>
        <dbReference type="EMBL" id="GMT08809.1"/>
    </source>
</evidence>
<proteinExistence type="predicted"/>
<evidence type="ECO:0000313" key="2">
    <source>
        <dbReference type="Proteomes" id="UP001432322"/>
    </source>
</evidence>
<dbReference type="AlphaFoldDB" id="A0AAV5UP52"/>